<dbReference type="InterPro" id="IPR005746">
    <property type="entry name" value="Thioredoxin"/>
</dbReference>
<keyword evidence="3" id="KW-1015">Disulfide bond</keyword>
<accession>A0A1G7N6B8</accession>
<protein>
    <submittedName>
        <fullName evidence="7">Thioredoxin</fullName>
    </submittedName>
</protein>
<dbReference type="SUPFAM" id="SSF52833">
    <property type="entry name" value="Thioredoxin-like"/>
    <property type="match status" value="1"/>
</dbReference>
<keyword evidence="4" id="KW-0676">Redox-active center</keyword>
<dbReference type="NCBIfam" id="TIGR01068">
    <property type="entry name" value="thioredoxin"/>
    <property type="match status" value="1"/>
</dbReference>
<evidence type="ECO:0000313" key="7">
    <source>
        <dbReference type="EMBL" id="SDF69496.1"/>
    </source>
</evidence>
<dbReference type="EMBL" id="FNBK01000008">
    <property type="protein sequence ID" value="SDF69496.1"/>
    <property type="molecule type" value="Genomic_DNA"/>
</dbReference>
<gene>
    <name evidence="7" type="ORF">SAMN05216218_108195</name>
</gene>
<evidence type="ECO:0000259" key="6">
    <source>
        <dbReference type="PROSITE" id="PS51352"/>
    </source>
</evidence>
<sequence length="134" mass="14366">MSENRSIDEIKEEKIEKLRESADGSAAGSPSEPVHVGSPGDLSETVDRNDVVLVDFYADWCGPCKMLEPTVEELAAETEAAVAKVDVDRNQQLAGQYGVQGVPMLLLFADGEPVEKLVGVQSKDDLAGLIDAYS</sequence>
<dbReference type="InterPro" id="IPR013766">
    <property type="entry name" value="Thioredoxin_domain"/>
</dbReference>
<name>A0A1G7N6B8_9EURY</name>
<reference evidence="8" key="1">
    <citation type="submission" date="2016-10" db="EMBL/GenBank/DDBJ databases">
        <authorList>
            <person name="Varghese N."/>
            <person name="Submissions S."/>
        </authorList>
    </citation>
    <scope>NUCLEOTIDE SEQUENCE [LARGE SCALE GENOMIC DNA]</scope>
    <source>
        <strain evidence="8">IBRC-M 10760</strain>
    </source>
</reference>
<feature type="region of interest" description="Disordered" evidence="5">
    <location>
        <begin position="1"/>
        <end position="44"/>
    </location>
</feature>
<dbReference type="PRINTS" id="PR00421">
    <property type="entry name" value="THIOREDOXIN"/>
</dbReference>
<organism evidence="7 8">
    <name type="scientific">Halorientalis regularis</name>
    <dbReference type="NCBI Taxonomy" id="660518"/>
    <lineage>
        <taxon>Archaea</taxon>
        <taxon>Methanobacteriati</taxon>
        <taxon>Methanobacteriota</taxon>
        <taxon>Stenosarchaea group</taxon>
        <taxon>Halobacteria</taxon>
        <taxon>Halobacteriales</taxon>
        <taxon>Haloarculaceae</taxon>
        <taxon>Halorientalis</taxon>
    </lineage>
</organism>
<dbReference type="Proteomes" id="UP000199076">
    <property type="component" value="Unassembled WGS sequence"/>
</dbReference>
<evidence type="ECO:0000256" key="4">
    <source>
        <dbReference type="ARBA" id="ARBA00023284"/>
    </source>
</evidence>
<evidence type="ECO:0000313" key="8">
    <source>
        <dbReference type="Proteomes" id="UP000199076"/>
    </source>
</evidence>
<dbReference type="AlphaFoldDB" id="A0A1G7N6B8"/>
<dbReference type="Gene3D" id="3.40.30.10">
    <property type="entry name" value="Glutaredoxin"/>
    <property type="match status" value="1"/>
</dbReference>
<dbReference type="PANTHER" id="PTHR45663">
    <property type="entry name" value="GEO12009P1"/>
    <property type="match status" value="1"/>
</dbReference>
<dbReference type="RefSeq" id="WP_092692494.1">
    <property type="nucleotide sequence ID" value="NZ_FNBK01000008.1"/>
</dbReference>
<feature type="compositionally biased region" description="Basic and acidic residues" evidence="5">
    <location>
        <begin position="1"/>
        <end position="22"/>
    </location>
</feature>
<dbReference type="InterPro" id="IPR017937">
    <property type="entry name" value="Thioredoxin_CS"/>
</dbReference>
<keyword evidence="2" id="KW-0249">Electron transport</keyword>
<proteinExistence type="predicted"/>
<dbReference type="OrthoDB" id="35385at2157"/>
<dbReference type="PROSITE" id="PS00194">
    <property type="entry name" value="THIOREDOXIN_1"/>
    <property type="match status" value="1"/>
</dbReference>
<evidence type="ECO:0000256" key="1">
    <source>
        <dbReference type="ARBA" id="ARBA00022448"/>
    </source>
</evidence>
<dbReference type="GO" id="GO:0005737">
    <property type="term" value="C:cytoplasm"/>
    <property type="evidence" value="ECO:0007669"/>
    <property type="project" value="TreeGrafter"/>
</dbReference>
<dbReference type="Pfam" id="PF00085">
    <property type="entry name" value="Thioredoxin"/>
    <property type="match status" value="1"/>
</dbReference>
<dbReference type="CDD" id="cd02947">
    <property type="entry name" value="TRX_family"/>
    <property type="match status" value="1"/>
</dbReference>
<evidence type="ECO:0000256" key="5">
    <source>
        <dbReference type="SAM" id="MobiDB-lite"/>
    </source>
</evidence>
<dbReference type="PANTHER" id="PTHR45663:SF11">
    <property type="entry name" value="GEO12009P1"/>
    <property type="match status" value="1"/>
</dbReference>
<dbReference type="STRING" id="660518.SAMN05216218_108195"/>
<feature type="domain" description="Thioredoxin" evidence="6">
    <location>
        <begin position="7"/>
        <end position="134"/>
    </location>
</feature>
<dbReference type="PROSITE" id="PS51352">
    <property type="entry name" value="THIOREDOXIN_2"/>
    <property type="match status" value="1"/>
</dbReference>
<evidence type="ECO:0000256" key="3">
    <source>
        <dbReference type="ARBA" id="ARBA00023157"/>
    </source>
</evidence>
<keyword evidence="8" id="KW-1185">Reference proteome</keyword>
<evidence type="ECO:0000256" key="2">
    <source>
        <dbReference type="ARBA" id="ARBA00022982"/>
    </source>
</evidence>
<dbReference type="InterPro" id="IPR036249">
    <property type="entry name" value="Thioredoxin-like_sf"/>
</dbReference>
<keyword evidence="1" id="KW-0813">Transport</keyword>
<dbReference type="GO" id="GO:0015035">
    <property type="term" value="F:protein-disulfide reductase activity"/>
    <property type="evidence" value="ECO:0007669"/>
    <property type="project" value="InterPro"/>
</dbReference>